<dbReference type="CDD" id="cd00093">
    <property type="entry name" value="HTH_XRE"/>
    <property type="match status" value="1"/>
</dbReference>
<name>A0B6C6_METTP</name>
<dbReference type="InterPro" id="IPR001387">
    <property type="entry name" value="Cro/C1-type_HTH"/>
</dbReference>
<organism evidence="2 3">
    <name type="scientific">Methanothrix thermoacetophila (strain DSM 6194 / JCM 14653 / NBRC 101360 / PT)</name>
    <name type="common">Methanosaeta thermophila</name>
    <dbReference type="NCBI Taxonomy" id="349307"/>
    <lineage>
        <taxon>Archaea</taxon>
        <taxon>Methanobacteriati</taxon>
        <taxon>Methanobacteriota</taxon>
        <taxon>Stenosarchaea group</taxon>
        <taxon>Methanomicrobia</taxon>
        <taxon>Methanotrichales</taxon>
        <taxon>Methanotrichaceae</taxon>
        <taxon>Methanothrix</taxon>
    </lineage>
</organism>
<accession>A0B6C6</accession>
<evidence type="ECO:0000313" key="2">
    <source>
        <dbReference type="EMBL" id="ABK14250.1"/>
    </source>
</evidence>
<dbReference type="PROSITE" id="PS50943">
    <property type="entry name" value="HTH_CROC1"/>
    <property type="match status" value="1"/>
</dbReference>
<dbReference type="NCBIfam" id="TIGR00270">
    <property type="entry name" value="multiprotein bridging factor aMBF1"/>
    <property type="match status" value="1"/>
</dbReference>
<dbReference type="Pfam" id="PF01381">
    <property type="entry name" value="HTH_3"/>
    <property type="match status" value="1"/>
</dbReference>
<dbReference type="STRING" id="349307.Mthe_0459"/>
<feature type="domain" description="HTH cro/C1-type" evidence="1">
    <location>
        <begin position="85"/>
        <end position="139"/>
    </location>
</feature>
<dbReference type="GO" id="GO:0003677">
    <property type="term" value="F:DNA binding"/>
    <property type="evidence" value="ECO:0007669"/>
    <property type="project" value="InterPro"/>
</dbReference>
<gene>
    <name evidence="2" type="ordered locus">Mthe_0459</name>
</gene>
<dbReference type="SMART" id="SM00530">
    <property type="entry name" value="HTH_XRE"/>
    <property type="match status" value="1"/>
</dbReference>
<keyword evidence="3" id="KW-1185">Reference proteome</keyword>
<dbReference type="AlphaFoldDB" id="A0B6C6"/>
<dbReference type="SUPFAM" id="SSF47413">
    <property type="entry name" value="lambda repressor-like DNA-binding domains"/>
    <property type="match status" value="1"/>
</dbReference>
<protein>
    <submittedName>
        <fullName evidence="2">Transcriptional regulator, XRE family</fullName>
    </submittedName>
</protein>
<reference evidence="2 3" key="1">
    <citation type="submission" date="2006-10" db="EMBL/GenBank/DDBJ databases">
        <title>Complete sequence of Methanosaeta thermophila PT.</title>
        <authorList>
            <consortium name="US DOE Joint Genome Institute"/>
            <person name="Copeland A."/>
            <person name="Lucas S."/>
            <person name="Lapidus A."/>
            <person name="Barry K."/>
            <person name="Detter J.C."/>
            <person name="Glavina del Rio T."/>
            <person name="Hammon N."/>
            <person name="Israni S."/>
            <person name="Pitluck S."/>
            <person name="Chain P."/>
            <person name="Malfatti S."/>
            <person name="Shin M."/>
            <person name="Vergez L."/>
            <person name="Schmutz J."/>
            <person name="Larimer F."/>
            <person name="Land M."/>
            <person name="Hauser L."/>
            <person name="Kyrpides N."/>
            <person name="Kim E."/>
            <person name="Smith K.S."/>
            <person name="Ingram-Smith C."/>
            <person name="Richardson P."/>
        </authorList>
    </citation>
    <scope>NUCLEOTIDE SEQUENCE [LARGE SCALE GENOMIC DNA]</scope>
    <source>
        <strain evidence="3">DSM 6194 / JCM 14653 / NBRC 101360 / PT</strain>
    </source>
</reference>
<evidence type="ECO:0000313" key="3">
    <source>
        <dbReference type="Proteomes" id="UP000000674"/>
    </source>
</evidence>
<dbReference type="KEGG" id="mtp:Mthe_0459"/>
<dbReference type="InterPro" id="IPR004451">
    <property type="entry name" value="MJ0586"/>
</dbReference>
<dbReference type="InterPro" id="IPR010982">
    <property type="entry name" value="Lambda_DNA-bd_dom_sf"/>
</dbReference>
<dbReference type="EMBL" id="CP000477">
    <property type="protein sequence ID" value="ABK14250.1"/>
    <property type="molecule type" value="Genomic_DNA"/>
</dbReference>
<proteinExistence type="predicted"/>
<dbReference type="Gene3D" id="1.10.260.40">
    <property type="entry name" value="lambda repressor-like DNA-binding domains"/>
    <property type="match status" value="1"/>
</dbReference>
<evidence type="ECO:0000259" key="1">
    <source>
        <dbReference type="PROSITE" id="PS50943"/>
    </source>
</evidence>
<dbReference type="HOGENOM" id="CLU_130237_0_0_2"/>
<dbReference type="Proteomes" id="UP000000674">
    <property type="component" value="Chromosome"/>
</dbReference>
<sequence length="165" mass="18954">MREMSDRQCEICGADISGSPERIVIDGSVLEVCKSCARFGKPEDKWSPVPRKIVPVERSFRVQKPKPRDHFRDLVEVVPDYGNIIKNARESMNLSLEDLALRIKEKASLLRKIEREELVPEDDVRKKLEKELKIKLTEETTEEKLKSRGGSKVLTLGDIANIRKR</sequence>